<reference evidence="2 3" key="1">
    <citation type="journal article" date="2013" name="Curr. Biol.">
        <title>The Genome of the Foraminiferan Reticulomyxa filosa.</title>
        <authorList>
            <person name="Glockner G."/>
            <person name="Hulsmann N."/>
            <person name="Schleicher M."/>
            <person name="Noegel A.A."/>
            <person name="Eichinger L."/>
            <person name="Gallinger C."/>
            <person name="Pawlowski J."/>
            <person name="Sierra R."/>
            <person name="Euteneuer U."/>
            <person name="Pillet L."/>
            <person name="Moustafa A."/>
            <person name="Platzer M."/>
            <person name="Groth M."/>
            <person name="Szafranski K."/>
            <person name="Schliwa M."/>
        </authorList>
    </citation>
    <scope>NUCLEOTIDE SEQUENCE [LARGE SCALE GENOMIC DNA]</scope>
</reference>
<dbReference type="AlphaFoldDB" id="X6M6C2"/>
<gene>
    <name evidence="2" type="ORF">RFI_28809</name>
</gene>
<evidence type="ECO:0000256" key="1">
    <source>
        <dbReference type="SAM" id="Phobius"/>
    </source>
</evidence>
<accession>X6M6C2</accession>
<evidence type="ECO:0000313" key="3">
    <source>
        <dbReference type="Proteomes" id="UP000023152"/>
    </source>
</evidence>
<dbReference type="Proteomes" id="UP000023152">
    <property type="component" value="Unassembled WGS sequence"/>
</dbReference>
<keyword evidence="1" id="KW-0472">Membrane</keyword>
<proteinExistence type="predicted"/>
<protein>
    <submittedName>
        <fullName evidence="2">Uncharacterized protein</fullName>
    </submittedName>
</protein>
<keyword evidence="1" id="KW-0812">Transmembrane</keyword>
<dbReference type="EMBL" id="ASPP01024877">
    <property type="protein sequence ID" value="ETO08580.1"/>
    <property type="molecule type" value="Genomic_DNA"/>
</dbReference>
<feature type="transmembrane region" description="Helical" evidence="1">
    <location>
        <begin position="90"/>
        <end position="115"/>
    </location>
</feature>
<comment type="caution">
    <text evidence="2">The sequence shown here is derived from an EMBL/GenBank/DDBJ whole genome shotgun (WGS) entry which is preliminary data.</text>
</comment>
<feature type="transmembrane region" description="Helical" evidence="1">
    <location>
        <begin position="47"/>
        <end position="70"/>
    </location>
</feature>
<evidence type="ECO:0000313" key="2">
    <source>
        <dbReference type="EMBL" id="ETO08580.1"/>
    </source>
</evidence>
<keyword evidence="3" id="KW-1185">Reference proteome</keyword>
<sequence>MNNMLLREEAYGDKADFKLKYEADSVLDNPNNSFLRKWLHRTWKQRAVIVPFTLHVMDTATDVGVLYQWYSAANSNFTPIVDDRGQVSLLALANFSVCACVVYRVASSVAVYRVYRESILETMLQ</sequence>
<keyword evidence="1" id="KW-1133">Transmembrane helix</keyword>
<organism evidence="2 3">
    <name type="scientific">Reticulomyxa filosa</name>
    <dbReference type="NCBI Taxonomy" id="46433"/>
    <lineage>
        <taxon>Eukaryota</taxon>
        <taxon>Sar</taxon>
        <taxon>Rhizaria</taxon>
        <taxon>Retaria</taxon>
        <taxon>Foraminifera</taxon>
        <taxon>Monothalamids</taxon>
        <taxon>Reticulomyxidae</taxon>
        <taxon>Reticulomyxa</taxon>
    </lineage>
</organism>
<feature type="non-terminal residue" evidence="2">
    <location>
        <position position="125"/>
    </location>
</feature>
<name>X6M6C2_RETFI</name>